<feature type="region of interest" description="Disordered" evidence="4">
    <location>
        <begin position="40"/>
        <end position="84"/>
    </location>
</feature>
<feature type="compositionally biased region" description="Basic and acidic residues" evidence="4">
    <location>
        <begin position="143"/>
        <end position="163"/>
    </location>
</feature>
<accession>A0A914EF51</accession>
<comment type="similarity">
    <text evidence="2">Belongs to the CWC22 family.</text>
</comment>
<dbReference type="WBParaSite" id="ACRNAN_scaffold7871.g17999.t1">
    <property type="protein sequence ID" value="ACRNAN_scaffold7871.g17999.t1"/>
    <property type="gene ID" value="ACRNAN_scaffold7871.g17999"/>
</dbReference>
<dbReference type="Pfam" id="PF02847">
    <property type="entry name" value="MA3"/>
    <property type="match status" value="1"/>
</dbReference>
<reference evidence="7" key="1">
    <citation type="submission" date="2022-11" db="UniProtKB">
        <authorList>
            <consortium name="WormBaseParasite"/>
        </authorList>
    </citation>
    <scope>IDENTIFICATION</scope>
</reference>
<evidence type="ECO:0000256" key="1">
    <source>
        <dbReference type="ARBA" id="ARBA00004604"/>
    </source>
</evidence>
<dbReference type="Gene3D" id="1.25.40.180">
    <property type="match status" value="1"/>
</dbReference>
<dbReference type="PANTHER" id="PTHR18034">
    <property type="entry name" value="CELL CYCLE CONTROL PROTEIN CWF22-RELATED"/>
    <property type="match status" value="1"/>
</dbReference>
<evidence type="ECO:0000313" key="6">
    <source>
        <dbReference type="Proteomes" id="UP000887540"/>
    </source>
</evidence>
<evidence type="ECO:0000313" key="7">
    <source>
        <dbReference type="WBParaSite" id="ACRNAN_scaffold7871.g17999.t1"/>
    </source>
</evidence>
<name>A0A914EF51_9BILA</name>
<keyword evidence="6" id="KW-1185">Reference proteome</keyword>
<keyword evidence="3" id="KW-0539">Nucleus</keyword>
<dbReference type="AlphaFoldDB" id="A0A914EF51"/>
<dbReference type="SMART" id="SM00544">
    <property type="entry name" value="MA3"/>
    <property type="match status" value="1"/>
</dbReference>
<feature type="compositionally biased region" description="Basic residues" evidence="4">
    <location>
        <begin position="14"/>
        <end position="24"/>
    </location>
</feature>
<feature type="compositionally biased region" description="Basic residues" evidence="4">
    <location>
        <begin position="47"/>
        <end position="61"/>
    </location>
</feature>
<proteinExistence type="inferred from homology"/>
<dbReference type="Pfam" id="PF02854">
    <property type="entry name" value="MIF4G"/>
    <property type="match status" value="1"/>
</dbReference>
<protein>
    <submittedName>
        <fullName evidence="7">MI domain-containing protein</fullName>
    </submittedName>
</protein>
<evidence type="ECO:0000256" key="4">
    <source>
        <dbReference type="SAM" id="MobiDB-lite"/>
    </source>
</evidence>
<dbReference type="GO" id="GO:0005730">
    <property type="term" value="C:nucleolus"/>
    <property type="evidence" value="ECO:0007669"/>
    <property type="project" value="UniProtKB-SubCell"/>
</dbReference>
<organism evidence="6 7">
    <name type="scientific">Acrobeloides nanus</name>
    <dbReference type="NCBI Taxonomy" id="290746"/>
    <lineage>
        <taxon>Eukaryota</taxon>
        <taxon>Metazoa</taxon>
        <taxon>Ecdysozoa</taxon>
        <taxon>Nematoda</taxon>
        <taxon>Chromadorea</taxon>
        <taxon>Rhabditida</taxon>
        <taxon>Tylenchina</taxon>
        <taxon>Cephalobomorpha</taxon>
        <taxon>Cephaloboidea</taxon>
        <taxon>Cephalobidae</taxon>
        <taxon>Acrobeloides</taxon>
    </lineage>
</organism>
<sequence>MRSTNESFSGVSRKEKRRKKKILKKFSKVAFSTHRKLEDVVQEHFGTKKKRKRSKKKKSKKSPNEETANKINHENSLNNFNEEAEKLRQQRFKDQIKEDNTEIRKMEKLLGYKKHKSNNLPRIFYAEGLDYLLEMCDKEKRAKFAQEDDDDVHKNEDGDLMDKSEDENSVDLEEETGSEMEEDDDSEDEIIENDPDVSTENEEAEIKEDIYGRKIDSKTGKVVENLNLSSAKAKLESLESSKETQEKRLQLEKSIRGVINRLNENTLSGSVKVISEIFSSNSHNEVKQIYADMFFKAIATTFALPERLLLTYGAFMALTHVIVSSEITAHLVESYTTKFFELMQDDKEDEKPVANLIVLFAHLYNFKVVKTQFIIELISRLSKVKSEKFLSMFLALIKYAGTSLKKRDAKKLQESISSLQEIFSCLKREKDTSSRMNFLLEDLDEIKNNHILRLTSKFDHSNLDHFYKLIKALTKNAQNKESELPFGVEDIMNVNERGRWWVVGSAWKPADEKHASITKQSSSDKSFSPELLALAKRAKMNTELRRNVFCSILSSEDEDDAFQKLQKFSLKGPQEREIIHICIMSSLFEKEYNQFYASLVDRFCTYHKRFQLTTQYALWDRIKDIANLKPNQQSNLANIIADLIKLKSVGITVLKIMNFAATDEPSLLLLQRIFYRLCIRCSDSLLTEIFRKPLSSSKNELLAQGLQMFFEVLMKPEDFEEMDDYSLFKKRLAHVKSLCAV</sequence>
<feature type="compositionally biased region" description="Polar residues" evidence="4">
    <location>
        <begin position="1"/>
        <end position="10"/>
    </location>
</feature>
<feature type="region of interest" description="Disordered" evidence="4">
    <location>
        <begin position="143"/>
        <end position="203"/>
    </location>
</feature>
<dbReference type="InterPro" id="IPR003891">
    <property type="entry name" value="Initiation_fac_eIF4g_MI"/>
</dbReference>
<dbReference type="GO" id="GO:0003723">
    <property type="term" value="F:RNA binding"/>
    <property type="evidence" value="ECO:0007669"/>
    <property type="project" value="InterPro"/>
</dbReference>
<dbReference type="SMART" id="SM00543">
    <property type="entry name" value="MIF4G"/>
    <property type="match status" value="1"/>
</dbReference>
<dbReference type="Proteomes" id="UP000887540">
    <property type="component" value="Unplaced"/>
</dbReference>
<dbReference type="InterPro" id="IPR003890">
    <property type="entry name" value="MIF4G-like_typ-3"/>
</dbReference>
<feature type="region of interest" description="Disordered" evidence="4">
    <location>
        <begin position="1"/>
        <end position="24"/>
    </location>
</feature>
<evidence type="ECO:0000256" key="3">
    <source>
        <dbReference type="ARBA" id="ARBA00023242"/>
    </source>
</evidence>
<dbReference type="PANTHER" id="PTHR18034:SF4">
    <property type="entry name" value="NUCLEOLAR MIF4G DOMAIN-CONTAINING PROTEIN 1"/>
    <property type="match status" value="1"/>
</dbReference>
<evidence type="ECO:0000256" key="2">
    <source>
        <dbReference type="ARBA" id="ARBA00006856"/>
    </source>
</evidence>
<evidence type="ECO:0000259" key="5">
    <source>
        <dbReference type="PROSITE" id="PS51366"/>
    </source>
</evidence>
<feature type="domain" description="MI" evidence="5">
    <location>
        <begin position="543"/>
        <end position="659"/>
    </location>
</feature>
<feature type="compositionally biased region" description="Basic and acidic residues" evidence="4">
    <location>
        <begin position="62"/>
        <end position="73"/>
    </location>
</feature>
<dbReference type="InterPro" id="IPR016024">
    <property type="entry name" value="ARM-type_fold"/>
</dbReference>
<dbReference type="PROSITE" id="PS51366">
    <property type="entry name" value="MI"/>
    <property type="match status" value="1"/>
</dbReference>
<dbReference type="GO" id="GO:0042274">
    <property type="term" value="P:ribosomal small subunit biogenesis"/>
    <property type="evidence" value="ECO:0007669"/>
    <property type="project" value="TreeGrafter"/>
</dbReference>
<dbReference type="SUPFAM" id="SSF48371">
    <property type="entry name" value="ARM repeat"/>
    <property type="match status" value="1"/>
</dbReference>
<dbReference type="InterPro" id="IPR050781">
    <property type="entry name" value="CWC22_splicing_factor"/>
</dbReference>
<feature type="compositionally biased region" description="Acidic residues" evidence="4">
    <location>
        <begin position="164"/>
        <end position="203"/>
    </location>
</feature>
<comment type="subcellular location">
    <subcellularLocation>
        <location evidence="1">Nucleus</location>
        <location evidence="1">Nucleolus</location>
    </subcellularLocation>
</comment>